<feature type="signal peptide" evidence="7">
    <location>
        <begin position="1"/>
        <end position="16"/>
    </location>
</feature>
<evidence type="ECO:0000313" key="10">
    <source>
        <dbReference type="Proteomes" id="UP000002051"/>
    </source>
</evidence>
<gene>
    <name evidence="8" type="ordered locus">MTR_2g039800</name>
</gene>
<dbReference type="Gene3D" id="3.40.50.12670">
    <property type="match status" value="1"/>
</dbReference>
<reference evidence="8 10" key="1">
    <citation type="journal article" date="2011" name="Nature">
        <title>The Medicago genome provides insight into the evolution of rhizobial symbioses.</title>
        <authorList>
            <person name="Young N.D."/>
            <person name="Debelle F."/>
            <person name="Oldroyd G.E."/>
            <person name="Geurts R."/>
            <person name="Cannon S.B."/>
            <person name="Udvardi M.K."/>
            <person name="Benedito V.A."/>
            <person name="Mayer K.F."/>
            <person name="Gouzy J."/>
            <person name="Schoof H."/>
            <person name="Van de Peer Y."/>
            <person name="Proost S."/>
            <person name="Cook D.R."/>
            <person name="Meyers B.C."/>
            <person name="Spannagl M."/>
            <person name="Cheung F."/>
            <person name="De Mita S."/>
            <person name="Krishnakumar V."/>
            <person name="Gundlach H."/>
            <person name="Zhou S."/>
            <person name="Mudge J."/>
            <person name="Bharti A.K."/>
            <person name="Murray J.D."/>
            <person name="Naoumkina M.A."/>
            <person name="Rosen B."/>
            <person name="Silverstein K.A."/>
            <person name="Tang H."/>
            <person name="Rombauts S."/>
            <person name="Zhao P.X."/>
            <person name="Zhou P."/>
            <person name="Barbe V."/>
            <person name="Bardou P."/>
            <person name="Bechner M."/>
            <person name="Bellec A."/>
            <person name="Berger A."/>
            <person name="Berges H."/>
            <person name="Bidwell S."/>
            <person name="Bisseling T."/>
            <person name="Choisne N."/>
            <person name="Couloux A."/>
            <person name="Denny R."/>
            <person name="Deshpande S."/>
            <person name="Dai X."/>
            <person name="Doyle J.J."/>
            <person name="Dudez A.M."/>
            <person name="Farmer A.D."/>
            <person name="Fouteau S."/>
            <person name="Franken C."/>
            <person name="Gibelin C."/>
            <person name="Gish J."/>
            <person name="Goldstein S."/>
            <person name="Gonzalez A.J."/>
            <person name="Green P.J."/>
            <person name="Hallab A."/>
            <person name="Hartog M."/>
            <person name="Hua A."/>
            <person name="Humphray S.J."/>
            <person name="Jeong D.H."/>
            <person name="Jing Y."/>
            <person name="Jocker A."/>
            <person name="Kenton S.M."/>
            <person name="Kim D.J."/>
            <person name="Klee K."/>
            <person name="Lai H."/>
            <person name="Lang C."/>
            <person name="Lin S."/>
            <person name="Macmil S.L."/>
            <person name="Magdelenat G."/>
            <person name="Matthews L."/>
            <person name="McCorrison J."/>
            <person name="Monaghan E.L."/>
            <person name="Mun J.H."/>
            <person name="Najar F.Z."/>
            <person name="Nicholson C."/>
            <person name="Noirot C."/>
            <person name="O'Bleness M."/>
            <person name="Paule C.R."/>
            <person name="Poulain J."/>
            <person name="Prion F."/>
            <person name="Qin B."/>
            <person name="Qu C."/>
            <person name="Retzel E.F."/>
            <person name="Riddle C."/>
            <person name="Sallet E."/>
            <person name="Samain S."/>
            <person name="Samson N."/>
            <person name="Sanders I."/>
            <person name="Saurat O."/>
            <person name="Scarpelli C."/>
            <person name="Schiex T."/>
            <person name="Segurens B."/>
            <person name="Severin A.J."/>
            <person name="Sherrier D.J."/>
            <person name="Shi R."/>
            <person name="Sims S."/>
            <person name="Singer S.R."/>
            <person name="Sinharoy S."/>
            <person name="Sterck L."/>
            <person name="Viollet A."/>
            <person name="Wang B.B."/>
            <person name="Wang K."/>
            <person name="Wang M."/>
            <person name="Wang X."/>
            <person name="Warfsmann J."/>
            <person name="Weissenbach J."/>
            <person name="White D.D."/>
            <person name="White J.D."/>
            <person name="Wiley G.B."/>
            <person name="Wincker P."/>
            <person name="Xing Y."/>
            <person name="Yang L."/>
            <person name="Yao Z."/>
            <person name="Ying F."/>
            <person name="Zhai J."/>
            <person name="Zhou L."/>
            <person name="Zuber A."/>
            <person name="Denarie J."/>
            <person name="Dixon R.A."/>
            <person name="May G.D."/>
            <person name="Schwartz D.C."/>
            <person name="Rogers J."/>
            <person name="Quetier F."/>
            <person name="Town C.D."/>
            <person name="Roe B.A."/>
        </authorList>
    </citation>
    <scope>NUCLEOTIDE SEQUENCE [LARGE SCALE GENOMIC DNA]</scope>
    <source>
        <strain evidence="8">A17</strain>
        <strain evidence="9 10">cv. Jemalong A17</strain>
    </source>
</reference>
<dbReference type="GO" id="GO:0004185">
    <property type="term" value="F:serine-type carboxypeptidase activity"/>
    <property type="evidence" value="ECO:0007669"/>
    <property type="project" value="InterPro"/>
</dbReference>
<evidence type="ECO:0000256" key="3">
    <source>
        <dbReference type="ARBA" id="ARBA00022670"/>
    </source>
</evidence>
<keyword evidence="10" id="KW-1185">Reference proteome</keyword>
<dbReference type="GO" id="GO:0006508">
    <property type="term" value="P:proteolysis"/>
    <property type="evidence" value="ECO:0007669"/>
    <property type="project" value="UniProtKB-KW"/>
</dbReference>
<dbReference type="HOGENOM" id="CLU_2281582_0_0_1"/>
<keyword evidence="6" id="KW-0472">Membrane</keyword>
<dbReference type="PaxDb" id="3880-AES65468"/>
<keyword evidence="7" id="KW-0732">Signal</keyword>
<evidence type="ECO:0000256" key="2">
    <source>
        <dbReference type="ARBA" id="ARBA00022645"/>
    </source>
</evidence>
<feature type="chain" id="PRO_5014572228" evidence="7">
    <location>
        <begin position="17"/>
        <end position="102"/>
    </location>
</feature>
<proteinExistence type="inferred from homology"/>
<dbReference type="Pfam" id="PF00450">
    <property type="entry name" value="Peptidase_S10"/>
    <property type="match status" value="1"/>
</dbReference>
<keyword evidence="2 8" id="KW-0121">Carboxypeptidase</keyword>
<dbReference type="AlphaFoldDB" id="G7IIM5"/>
<keyword evidence="6" id="KW-1133">Transmembrane helix</keyword>
<keyword evidence="5" id="KW-0325">Glycoprotein</keyword>
<feature type="transmembrane region" description="Helical" evidence="6">
    <location>
        <begin position="7"/>
        <end position="26"/>
    </location>
</feature>
<reference evidence="9" key="3">
    <citation type="submission" date="2015-04" db="UniProtKB">
        <authorList>
            <consortium name="EnsemblPlants"/>
        </authorList>
    </citation>
    <scope>IDENTIFICATION</scope>
    <source>
        <strain evidence="9">cv. Jemalong A17</strain>
    </source>
</reference>
<dbReference type="EMBL" id="CM001218">
    <property type="protein sequence ID" value="AES65468.1"/>
    <property type="molecule type" value="Genomic_DNA"/>
</dbReference>
<keyword evidence="3" id="KW-0645">Protease</keyword>
<dbReference type="PROSITE" id="PS00560">
    <property type="entry name" value="CARBOXYPEPT_SER_HIS"/>
    <property type="match status" value="1"/>
</dbReference>
<dbReference type="InterPro" id="IPR033124">
    <property type="entry name" value="Ser_caboxypep_his_AS"/>
</dbReference>
<evidence type="ECO:0000256" key="1">
    <source>
        <dbReference type="ARBA" id="ARBA00009431"/>
    </source>
</evidence>
<protein>
    <submittedName>
        <fullName evidence="8">Serine carboxypeptidase-like protein</fullName>
    </submittedName>
</protein>
<evidence type="ECO:0000313" key="9">
    <source>
        <dbReference type="EnsemblPlants" id="AES65468"/>
    </source>
</evidence>
<evidence type="ECO:0000256" key="4">
    <source>
        <dbReference type="ARBA" id="ARBA00022801"/>
    </source>
</evidence>
<keyword evidence="6" id="KW-0812">Transmembrane</keyword>
<comment type="similarity">
    <text evidence="1">Belongs to the peptidase S10 family.</text>
</comment>
<evidence type="ECO:0000256" key="7">
    <source>
        <dbReference type="SAM" id="SignalP"/>
    </source>
</evidence>
<dbReference type="EnsemblPlants" id="AES65468">
    <property type="protein sequence ID" value="AES65468"/>
    <property type="gene ID" value="MTR_2g039800"/>
</dbReference>
<dbReference type="SUPFAM" id="SSF53474">
    <property type="entry name" value="alpha/beta-Hydrolases"/>
    <property type="match status" value="1"/>
</dbReference>
<name>G7IIM5_MEDTR</name>
<keyword evidence="4" id="KW-0378">Hydrolase</keyword>
<organism evidence="8 10">
    <name type="scientific">Medicago truncatula</name>
    <name type="common">Barrel medic</name>
    <name type="synonym">Medicago tribuloides</name>
    <dbReference type="NCBI Taxonomy" id="3880"/>
    <lineage>
        <taxon>Eukaryota</taxon>
        <taxon>Viridiplantae</taxon>
        <taxon>Streptophyta</taxon>
        <taxon>Embryophyta</taxon>
        <taxon>Tracheophyta</taxon>
        <taxon>Spermatophyta</taxon>
        <taxon>Magnoliopsida</taxon>
        <taxon>eudicotyledons</taxon>
        <taxon>Gunneridae</taxon>
        <taxon>Pentapetalae</taxon>
        <taxon>rosids</taxon>
        <taxon>fabids</taxon>
        <taxon>Fabales</taxon>
        <taxon>Fabaceae</taxon>
        <taxon>Papilionoideae</taxon>
        <taxon>50 kb inversion clade</taxon>
        <taxon>NPAAA clade</taxon>
        <taxon>Hologalegina</taxon>
        <taxon>IRL clade</taxon>
        <taxon>Trifolieae</taxon>
        <taxon>Medicago</taxon>
    </lineage>
</organism>
<sequence>MLFSIRIIFFISIATCMFIVANQYSWNNGIVDPTDATRKCFLFEQCTGGVAGWTETYGDILTFTIIRGAGHAAPTSQPRRSLRLFKSFIEAKPLTGNVTVPF</sequence>
<reference evidence="8 10" key="2">
    <citation type="journal article" date="2014" name="BMC Genomics">
        <title>An improved genome release (version Mt4.0) for the model legume Medicago truncatula.</title>
        <authorList>
            <person name="Tang H."/>
            <person name="Krishnakumar V."/>
            <person name="Bidwell S."/>
            <person name="Rosen B."/>
            <person name="Chan A."/>
            <person name="Zhou S."/>
            <person name="Gentzbittel L."/>
            <person name="Childs K.L."/>
            <person name="Yandell M."/>
            <person name="Gundlach H."/>
            <person name="Mayer K.F."/>
            <person name="Schwartz D.C."/>
            <person name="Town C.D."/>
        </authorList>
    </citation>
    <scope>GENOME REANNOTATION</scope>
    <source>
        <strain evidence="9 10">cv. Jemalong A17</strain>
    </source>
</reference>
<dbReference type="STRING" id="3880.G7IIM5"/>
<evidence type="ECO:0000256" key="6">
    <source>
        <dbReference type="SAM" id="Phobius"/>
    </source>
</evidence>
<dbReference type="InterPro" id="IPR001563">
    <property type="entry name" value="Peptidase_S10"/>
</dbReference>
<dbReference type="Proteomes" id="UP000002051">
    <property type="component" value="Chromosome 2"/>
</dbReference>
<dbReference type="MEROPS" id="S10.A24"/>
<accession>G7IIM5</accession>
<dbReference type="eggNOG" id="KOG1282">
    <property type="taxonomic scope" value="Eukaryota"/>
</dbReference>
<dbReference type="InterPro" id="IPR029058">
    <property type="entry name" value="AB_hydrolase_fold"/>
</dbReference>
<evidence type="ECO:0000313" key="8">
    <source>
        <dbReference type="EMBL" id="AES65468.1"/>
    </source>
</evidence>
<evidence type="ECO:0000256" key="5">
    <source>
        <dbReference type="ARBA" id="ARBA00023180"/>
    </source>
</evidence>